<proteinExistence type="predicted"/>
<gene>
    <name evidence="1" type="ORF">LOY88_001307</name>
</gene>
<sequence length="905" mass="97891">MASVFTYETDPPRVSSPWSTPGSCTPHLRKTSSGYLSTGSQDSNAPDSSDPSYLTYHGITKLDVEPQDGPTEYKLHLLLRPRRSFISLSTGSLISGSNHSKSGQDIPLLLQEHLESVSAKAPLASSSQTRQHRLHQLTTQLLWRLQQSSPFHSSSSTSELILPVLPDATPTLDIPKTLAPLLPGLEESQGALYEIGVSDDGNFIGLAGDELEESLVNLQAMAASLGCRVEILRKVAVGFCKWAEPGTKDPQMATIEDKLWVAEALVRPDLRSDVTSSSTETHVLGKLTAGRRFHDLSDPPPQTQQLQVAILGASGSGKSSLLGILSTSALDNGRGRSRISLLKHRHEIASGVTSSVAQELIGYSAPEKSTAGEAPDVVNYASGNVSAWTDIHATAAGGRLVFLSDLPGSLRYSKSTLRGLLSWEPHYVLFCIPANPGTNTDRFDLAEIDAALVYLDLCLKLGLPIVLVVTKLETATLPVKHALAPSVSAIKAAGRKPVLLFRPGESPMSDLDLQAISVLDREIIDNALNRDDDRLQDIVPIVLTSAVTGAGIGRLHALLRSLPFPTRPPSTSLDTIPRPISPAYETNHFAKILDVNEVFEMPLFKVYSLSNETHHQNDRGIILCGRIRRGTISVGDCLVIGPFQPDSKHDTKSNDHLVGQRAKGTCSKSFPDNLTSLRLQRLQAHTSQSHPEVYWQEVRVVSVRNLRQPVKCLHEQQVGTIGIDPINPLSCLGRIRKGMVLGSSVASSRTPLPPYPSSPPYFHTGFTASFPAPDILFSQSSIAVGSTMVVYIRSIRAPAKVLAIDKAIEQQRRKSSVAEVELFSFDSPEEPGELECIEQESISEVKITFVFLSSVEWIEVHSRVLAIPSTTSLALSSMSSSPSRVSRGTHSPTGLVGTVIDVSHN</sequence>
<organism evidence="1">
    <name type="scientific">Ophidiomyces ophidiicola</name>
    <dbReference type="NCBI Taxonomy" id="1387563"/>
    <lineage>
        <taxon>Eukaryota</taxon>
        <taxon>Fungi</taxon>
        <taxon>Dikarya</taxon>
        <taxon>Ascomycota</taxon>
        <taxon>Pezizomycotina</taxon>
        <taxon>Eurotiomycetes</taxon>
        <taxon>Eurotiomycetidae</taxon>
        <taxon>Onygenales</taxon>
        <taxon>Onygenaceae</taxon>
        <taxon>Ophidiomyces</taxon>
    </lineage>
</organism>
<name>A0ACB8V2X3_9EURO</name>
<comment type="caution">
    <text evidence="1">The sequence shown here is derived from an EMBL/GenBank/DDBJ whole genome shotgun (WGS) entry which is preliminary data.</text>
</comment>
<reference evidence="1" key="1">
    <citation type="journal article" date="2022" name="bioRxiv">
        <title>Population genetic analysis of Ophidiomyces ophidiicola, the causative agent of snake fungal disease, indicates recent introductions to the USA.</title>
        <authorList>
            <person name="Ladner J.T."/>
            <person name="Palmer J.M."/>
            <person name="Ettinger C.L."/>
            <person name="Stajich J.E."/>
            <person name="Farrell T.M."/>
            <person name="Glorioso B.M."/>
            <person name="Lawson B."/>
            <person name="Price S.J."/>
            <person name="Stengle A.G."/>
            <person name="Grear D.A."/>
            <person name="Lorch J.M."/>
        </authorList>
    </citation>
    <scope>NUCLEOTIDE SEQUENCE</scope>
    <source>
        <strain evidence="1">NWHC 24266-5</strain>
    </source>
</reference>
<dbReference type="EMBL" id="JALBCA010000014">
    <property type="protein sequence ID" value="KAI2391006.1"/>
    <property type="molecule type" value="Genomic_DNA"/>
</dbReference>
<protein>
    <submittedName>
        <fullName evidence="1">Uncharacterized protein</fullName>
    </submittedName>
</protein>
<accession>A0ACB8V2X3</accession>
<evidence type="ECO:0000313" key="1">
    <source>
        <dbReference type="EMBL" id="KAI2391006.1"/>
    </source>
</evidence>